<dbReference type="Gene3D" id="3.30.565.10">
    <property type="entry name" value="Histidine kinase-like ATPase, C-terminal domain"/>
    <property type="match status" value="1"/>
</dbReference>
<dbReference type="InterPro" id="IPR036890">
    <property type="entry name" value="HATPase_C_sf"/>
</dbReference>
<dbReference type="Pfam" id="PF07730">
    <property type="entry name" value="HisKA_3"/>
    <property type="match status" value="1"/>
</dbReference>
<dbReference type="GO" id="GO:0005524">
    <property type="term" value="F:ATP binding"/>
    <property type="evidence" value="ECO:0007669"/>
    <property type="project" value="UniProtKB-KW"/>
</dbReference>
<keyword evidence="10" id="KW-0472">Membrane</keyword>
<dbReference type="PROSITE" id="PS50109">
    <property type="entry name" value="HIS_KIN"/>
    <property type="match status" value="1"/>
</dbReference>
<dbReference type="InterPro" id="IPR011712">
    <property type="entry name" value="Sig_transdc_His_kin_sub3_dim/P"/>
</dbReference>
<feature type="transmembrane region" description="Helical" evidence="10">
    <location>
        <begin position="127"/>
        <end position="145"/>
    </location>
</feature>
<dbReference type="Pfam" id="PF02518">
    <property type="entry name" value="HATPase_c"/>
    <property type="match status" value="1"/>
</dbReference>
<keyword evidence="4" id="KW-0808">Transferase</keyword>
<protein>
    <recommendedName>
        <fullName evidence="2">histidine kinase</fullName>
        <ecNumber evidence="2">2.7.13.3</ecNumber>
    </recommendedName>
</protein>
<feature type="transmembrane region" description="Helical" evidence="10">
    <location>
        <begin position="95"/>
        <end position="115"/>
    </location>
</feature>
<dbReference type="GO" id="GO:0046983">
    <property type="term" value="F:protein dimerization activity"/>
    <property type="evidence" value="ECO:0007669"/>
    <property type="project" value="InterPro"/>
</dbReference>
<evidence type="ECO:0000259" key="11">
    <source>
        <dbReference type="PROSITE" id="PS50109"/>
    </source>
</evidence>
<evidence type="ECO:0000256" key="10">
    <source>
        <dbReference type="SAM" id="Phobius"/>
    </source>
</evidence>
<dbReference type="GO" id="GO:0000155">
    <property type="term" value="F:phosphorelay sensor kinase activity"/>
    <property type="evidence" value="ECO:0007669"/>
    <property type="project" value="InterPro"/>
</dbReference>
<feature type="domain" description="Histidine kinase" evidence="11">
    <location>
        <begin position="295"/>
        <end position="384"/>
    </location>
</feature>
<evidence type="ECO:0000256" key="9">
    <source>
        <dbReference type="SAM" id="MobiDB-lite"/>
    </source>
</evidence>
<evidence type="ECO:0000256" key="5">
    <source>
        <dbReference type="ARBA" id="ARBA00022741"/>
    </source>
</evidence>
<name>A0A3D9STB5_9ACTN</name>
<keyword evidence="8" id="KW-0902">Two-component regulatory system</keyword>
<dbReference type="SUPFAM" id="SSF55874">
    <property type="entry name" value="ATPase domain of HSP90 chaperone/DNA topoisomerase II/histidine kinase"/>
    <property type="match status" value="1"/>
</dbReference>
<feature type="transmembrane region" description="Helical" evidence="10">
    <location>
        <begin position="55"/>
        <end position="75"/>
    </location>
</feature>
<evidence type="ECO:0000256" key="4">
    <source>
        <dbReference type="ARBA" id="ARBA00022679"/>
    </source>
</evidence>
<dbReference type="PANTHER" id="PTHR24421:SF10">
    <property type="entry name" value="NITRATE_NITRITE SENSOR PROTEIN NARQ"/>
    <property type="match status" value="1"/>
</dbReference>
<dbReference type="InterPro" id="IPR003594">
    <property type="entry name" value="HATPase_dom"/>
</dbReference>
<keyword evidence="5" id="KW-0547">Nucleotide-binding</keyword>
<gene>
    <name evidence="12" type="ORF">DFJ69_4689</name>
</gene>
<reference evidence="12 13" key="1">
    <citation type="submission" date="2018-08" db="EMBL/GenBank/DDBJ databases">
        <title>Sequencing the genomes of 1000 actinobacteria strains.</title>
        <authorList>
            <person name="Klenk H.-P."/>
        </authorList>
    </citation>
    <scope>NUCLEOTIDE SEQUENCE [LARGE SCALE GENOMIC DNA]</scope>
    <source>
        <strain evidence="12 13">DSM 43927</strain>
    </source>
</reference>
<dbReference type="Gene3D" id="1.20.5.1930">
    <property type="match status" value="1"/>
</dbReference>
<keyword evidence="7" id="KW-0067">ATP-binding</keyword>
<feature type="transmembrane region" description="Helical" evidence="10">
    <location>
        <begin position="33"/>
        <end position="48"/>
    </location>
</feature>
<organism evidence="12 13">
    <name type="scientific">Thermomonospora umbrina</name>
    <dbReference type="NCBI Taxonomy" id="111806"/>
    <lineage>
        <taxon>Bacteria</taxon>
        <taxon>Bacillati</taxon>
        <taxon>Actinomycetota</taxon>
        <taxon>Actinomycetes</taxon>
        <taxon>Streptosporangiales</taxon>
        <taxon>Thermomonosporaceae</taxon>
        <taxon>Thermomonospora</taxon>
    </lineage>
</organism>
<evidence type="ECO:0000256" key="6">
    <source>
        <dbReference type="ARBA" id="ARBA00022777"/>
    </source>
</evidence>
<dbReference type="AlphaFoldDB" id="A0A3D9STB5"/>
<dbReference type="EMBL" id="QTTT01000001">
    <property type="protein sequence ID" value="REE99182.1"/>
    <property type="molecule type" value="Genomic_DNA"/>
</dbReference>
<evidence type="ECO:0000256" key="3">
    <source>
        <dbReference type="ARBA" id="ARBA00022553"/>
    </source>
</evidence>
<keyword evidence="10" id="KW-1133">Transmembrane helix</keyword>
<evidence type="ECO:0000256" key="7">
    <source>
        <dbReference type="ARBA" id="ARBA00022840"/>
    </source>
</evidence>
<dbReference type="InterPro" id="IPR005467">
    <property type="entry name" value="His_kinase_dom"/>
</dbReference>
<keyword evidence="6 12" id="KW-0418">Kinase</keyword>
<feature type="region of interest" description="Disordered" evidence="9">
    <location>
        <begin position="330"/>
        <end position="352"/>
    </location>
</feature>
<evidence type="ECO:0000256" key="8">
    <source>
        <dbReference type="ARBA" id="ARBA00023012"/>
    </source>
</evidence>
<dbReference type="PANTHER" id="PTHR24421">
    <property type="entry name" value="NITRATE/NITRITE SENSOR PROTEIN NARX-RELATED"/>
    <property type="match status" value="1"/>
</dbReference>
<dbReference type="CDD" id="cd16917">
    <property type="entry name" value="HATPase_UhpB-NarQ-NarX-like"/>
    <property type="match status" value="1"/>
</dbReference>
<feature type="compositionally biased region" description="Low complexity" evidence="9">
    <location>
        <begin position="332"/>
        <end position="341"/>
    </location>
</feature>
<dbReference type="Proteomes" id="UP000256661">
    <property type="component" value="Unassembled WGS sequence"/>
</dbReference>
<keyword evidence="13" id="KW-1185">Reference proteome</keyword>
<evidence type="ECO:0000256" key="1">
    <source>
        <dbReference type="ARBA" id="ARBA00000085"/>
    </source>
</evidence>
<accession>A0A3D9STB5</accession>
<evidence type="ECO:0000313" key="12">
    <source>
        <dbReference type="EMBL" id="REE99182.1"/>
    </source>
</evidence>
<comment type="caution">
    <text evidence="12">The sequence shown here is derived from an EMBL/GenBank/DDBJ whole genome shotgun (WGS) entry which is preliminary data.</text>
</comment>
<keyword evidence="3" id="KW-0597">Phosphoprotein</keyword>
<dbReference type="GO" id="GO:0016020">
    <property type="term" value="C:membrane"/>
    <property type="evidence" value="ECO:0007669"/>
    <property type="project" value="InterPro"/>
</dbReference>
<sequence>MSVADLAVAVVNAAVILVMIVVAEEQDAIRQDAFAYVLGVLMAAPLVVRRRWPLTVLLVVAGFLFWYFAAGYPAITPAGPLAVPLYSAVLARRTAWAIGVPALFFGIGFVMVAVIERFPALEAFAEFLPQVALLAVVILLGEVVVSRRELAAETRERLRHAEQEREREAARRVAEERVRIARELHDTVAHSMATITVQAGSALHLLKGPRAAEGGDQVLASLTAIRGAGKQALRDMRATLGILRADEREGPPEPPGLERLPALIDAVRAAGLTVTLDVAGTARPVAERVDHAAYRIVQESLTNVLRHAGPGVRAEVRVAYRPDGVELRIADDGPGPTSPNGGTDGGGHGLSGMRERAEAVGGAFSAEPGAGGGFVVDARLPDPV</sequence>
<dbReference type="InterPro" id="IPR050482">
    <property type="entry name" value="Sensor_HK_TwoCompSys"/>
</dbReference>
<dbReference type="EC" id="2.7.13.3" evidence="2"/>
<dbReference type="SMART" id="SM00387">
    <property type="entry name" value="HATPase_c"/>
    <property type="match status" value="1"/>
</dbReference>
<evidence type="ECO:0000256" key="2">
    <source>
        <dbReference type="ARBA" id="ARBA00012438"/>
    </source>
</evidence>
<keyword evidence="10" id="KW-0812">Transmembrane</keyword>
<comment type="catalytic activity">
    <reaction evidence="1">
        <text>ATP + protein L-histidine = ADP + protein N-phospho-L-histidine.</text>
        <dbReference type="EC" id="2.7.13.3"/>
    </reaction>
</comment>
<evidence type="ECO:0000313" key="13">
    <source>
        <dbReference type="Proteomes" id="UP000256661"/>
    </source>
</evidence>
<proteinExistence type="predicted"/>